<organism evidence="1">
    <name type="scientific">hydrothermal vent metagenome</name>
    <dbReference type="NCBI Taxonomy" id="652676"/>
    <lineage>
        <taxon>unclassified sequences</taxon>
        <taxon>metagenomes</taxon>
        <taxon>ecological metagenomes</taxon>
    </lineage>
</organism>
<proteinExistence type="predicted"/>
<dbReference type="InterPro" id="IPR029016">
    <property type="entry name" value="GAF-like_dom_sf"/>
</dbReference>
<dbReference type="AlphaFoldDB" id="A0A3B1B1K5"/>
<sequence>MATDSDLYRENQLLRRKLRAFLTQARENEQKMRRFHEQELRLISTPSLSELVQRVLYNYRTAFTLDTGGWRLAVGHHLHRCLQPTDRR</sequence>
<protein>
    <submittedName>
        <fullName evidence="1">Uncharacterized protein</fullName>
    </submittedName>
</protein>
<gene>
    <name evidence="1" type="ORF">MNBD_GAMMA20-1591</name>
</gene>
<dbReference type="Gene3D" id="3.30.450.40">
    <property type="match status" value="1"/>
</dbReference>
<accession>A0A3B1B1K5</accession>
<reference evidence="1" key="1">
    <citation type="submission" date="2018-06" db="EMBL/GenBank/DDBJ databases">
        <authorList>
            <person name="Zhirakovskaya E."/>
        </authorList>
    </citation>
    <scope>NUCLEOTIDE SEQUENCE</scope>
</reference>
<evidence type="ECO:0000313" key="1">
    <source>
        <dbReference type="EMBL" id="VAX00195.1"/>
    </source>
</evidence>
<name>A0A3B1B1K5_9ZZZZ</name>
<dbReference type="EMBL" id="UOFU01000195">
    <property type="protein sequence ID" value="VAX00195.1"/>
    <property type="molecule type" value="Genomic_DNA"/>
</dbReference>